<dbReference type="PROSITE" id="PS00841">
    <property type="entry name" value="XPG_1"/>
    <property type="match status" value="1"/>
</dbReference>
<sequence>MGITGLLPALRPVTRDVHLKELSGLRVGVDTYCWLHKAVYTCPEELCTGVPTEKHIKFALSRLDMLLHFGLKPYLVFDGDYLPAKGGKEKERAEKREESRKRAEQCLREGDTAGARAHFIKAVDVTPAMAAQFIAAARSRGGARFVVAPYEADAQLGYLCRSGQIDLVITEDSDLLLFGCTRVLFKLGKDAAGQQVTLHEVFTERNDELDFRRCASGSSGGGSSISGGNSGSDGDECGGGGSDGNGIGGGGGSSAAAEDALLLTCALSGCDYLPSVLGIGLKRAHR</sequence>
<dbReference type="CDD" id="cd09857">
    <property type="entry name" value="PIN_EXO1"/>
    <property type="match status" value="1"/>
</dbReference>
<keyword evidence="3" id="KW-0227">DNA damage</keyword>
<evidence type="ECO:0000313" key="11">
    <source>
        <dbReference type="Proteomes" id="UP000664859"/>
    </source>
</evidence>
<keyword evidence="5" id="KW-0234">DNA repair</keyword>
<comment type="caution">
    <text evidence="10">The sequence shown here is derived from an EMBL/GenBank/DDBJ whole genome shotgun (WGS) entry which is preliminary data.</text>
</comment>
<reference evidence="10" key="1">
    <citation type="submission" date="2021-02" db="EMBL/GenBank/DDBJ databases">
        <title>First Annotated Genome of the Yellow-green Alga Tribonema minus.</title>
        <authorList>
            <person name="Mahan K.M."/>
        </authorList>
    </citation>
    <scope>NUCLEOTIDE SEQUENCE</scope>
    <source>
        <strain evidence="10">UTEX B ZZ1240</strain>
    </source>
</reference>
<evidence type="ECO:0000256" key="6">
    <source>
        <dbReference type="ARBA" id="ARBA00023242"/>
    </source>
</evidence>
<dbReference type="PANTHER" id="PTHR11081">
    <property type="entry name" value="FLAP ENDONUCLEASE FAMILY MEMBER"/>
    <property type="match status" value="1"/>
</dbReference>
<dbReference type="InterPro" id="IPR006085">
    <property type="entry name" value="XPG_DNA_repair_N"/>
</dbReference>
<dbReference type="InterPro" id="IPR029060">
    <property type="entry name" value="PIN-like_dom_sf"/>
</dbReference>
<organism evidence="10 11">
    <name type="scientific">Tribonema minus</name>
    <dbReference type="NCBI Taxonomy" id="303371"/>
    <lineage>
        <taxon>Eukaryota</taxon>
        <taxon>Sar</taxon>
        <taxon>Stramenopiles</taxon>
        <taxon>Ochrophyta</taxon>
        <taxon>PX clade</taxon>
        <taxon>Xanthophyceae</taxon>
        <taxon>Tribonematales</taxon>
        <taxon>Tribonemataceae</taxon>
        <taxon>Tribonema</taxon>
    </lineage>
</organism>
<feature type="domain" description="XPG-I" evidence="8">
    <location>
        <begin position="139"/>
        <end position="211"/>
    </location>
</feature>
<evidence type="ECO:0000256" key="5">
    <source>
        <dbReference type="ARBA" id="ARBA00023204"/>
    </source>
</evidence>
<dbReference type="AlphaFoldDB" id="A0A835Z506"/>
<dbReference type="SUPFAM" id="SSF88723">
    <property type="entry name" value="PIN domain-like"/>
    <property type="match status" value="1"/>
</dbReference>
<evidence type="ECO:0000259" key="9">
    <source>
        <dbReference type="SMART" id="SM00485"/>
    </source>
</evidence>
<evidence type="ECO:0000313" key="10">
    <source>
        <dbReference type="EMBL" id="KAG5185782.1"/>
    </source>
</evidence>
<keyword evidence="2" id="KW-0597">Phosphoprotein</keyword>
<dbReference type="OrthoDB" id="26491at2759"/>
<keyword evidence="6" id="KW-0539">Nucleus</keyword>
<dbReference type="Gene3D" id="3.40.50.1010">
    <property type="entry name" value="5'-nuclease"/>
    <property type="match status" value="1"/>
</dbReference>
<evidence type="ECO:0000256" key="3">
    <source>
        <dbReference type="ARBA" id="ARBA00022763"/>
    </source>
</evidence>
<evidence type="ECO:0000256" key="1">
    <source>
        <dbReference type="ARBA" id="ARBA00004123"/>
    </source>
</evidence>
<dbReference type="Pfam" id="PF00867">
    <property type="entry name" value="XPG_I"/>
    <property type="match status" value="1"/>
</dbReference>
<dbReference type="SMART" id="SM00485">
    <property type="entry name" value="XPGN"/>
    <property type="match status" value="1"/>
</dbReference>
<dbReference type="FunFam" id="3.40.50.1010:FF:000002">
    <property type="entry name" value="Exonuclease 1, putative"/>
    <property type="match status" value="1"/>
</dbReference>
<evidence type="ECO:0000256" key="4">
    <source>
        <dbReference type="ARBA" id="ARBA00023128"/>
    </source>
</evidence>
<dbReference type="InterPro" id="IPR006084">
    <property type="entry name" value="XPG/Rad2"/>
</dbReference>
<evidence type="ECO:0000259" key="8">
    <source>
        <dbReference type="SMART" id="SM00484"/>
    </source>
</evidence>
<dbReference type="InterPro" id="IPR044752">
    <property type="entry name" value="PIN-like_EXO1"/>
</dbReference>
<dbReference type="PANTHER" id="PTHR11081:SF65">
    <property type="entry name" value="DNA DAMAGE-INDUCIBLE PROTEIN DIN7-RELATED"/>
    <property type="match status" value="1"/>
</dbReference>
<accession>A0A835Z506</accession>
<dbReference type="EMBL" id="JAFCMP010000122">
    <property type="protein sequence ID" value="KAG5185782.1"/>
    <property type="molecule type" value="Genomic_DNA"/>
</dbReference>
<dbReference type="InterPro" id="IPR019974">
    <property type="entry name" value="XPG_CS"/>
</dbReference>
<dbReference type="GO" id="GO:0005634">
    <property type="term" value="C:nucleus"/>
    <property type="evidence" value="ECO:0007669"/>
    <property type="project" value="UniProtKB-SubCell"/>
</dbReference>
<gene>
    <name evidence="10" type="ORF">JKP88DRAFT_180083</name>
</gene>
<evidence type="ECO:0000256" key="2">
    <source>
        <dbReference type="ARBA" id="ARBA00022553"/>
    </source>
</evidence>
<comment type="subcellular location">
    <subcellularLocation>
        <location evidence="1">Nucleus</location>
    </subcellularLocation>
</comment>
<dbReference type="GO" id="GO:0006281">
    <property type="term" value="P:DNA repair"/>
    <property type="evidence" value="ECO:0007669"/>
    <property type="project" value="UniProtKB-KW"/>
</dbReference>
<dbReference type="Pfam" id="PF00752">
    <property type="entry name" value="XPG_N"/>
    <property type="match status" value="1"/>
</dbReference>
<keyword evidence="4" id="KW-0496">Mitochondrion</keyword>
<dbReference type="GO" id="GO:0046872">
    <property type="term" value="F:metal ion binding"/>
    <property type="evidence" value="ECO:0007669"/>
    <property type="project" value="InterPro"/>
</dbReference>
<name>A0A835Z506_9STRA</name>
<keyword evidence="11" id="KW-1185">Reference proteome</keyword>
<dbReference type="Gene3D" id="1.10.150.20">
    <property type="entry name" value="5' to 3' exonuclease, C-terminal subdomain"/>
    <property type="match status" value="1"/>
</dbReference>
<dbReference type="SMART" id="SM00484">
    <property type="entry name" value="XPGI"/>
    <property type="match status" value="1"/>
</dbReference>
<dbReference type="GO" id="GO:0017108">
    <property type="term" value="F:5'-flap endonuclease activity"/>
    <property type="evidence" value="ECO:0007669"/>
    <property type="project" value="TreeGrafter"/>
</dbReference>
<dbReference type="PRINTS" id="PR00853">
    <property type="entry name" value="XPGRADSUPER"/>
</dbReference>
<evidence type="ECO:0000256" key="7">
    <source>
        <dbReference type="SAM" id="MobiDB-lite"/>
    </source>
</evidence>
<proteinExistence type="predicted"/>
<dbReference type="Proteomes" id="UP000664859">
    <property type="component" value="Unassembled WGS sequence"/>
</dbReference>
<protein>
    <submittedName>
        <fullName evidence="10">PIN domain-like protein</fullName>
    </submittedName>
</protein>
<feature type="domain" description="XPG N-terminal" evidence="9">
    <location>
        <begin position="1"/>
        <end position="99"/>
    </location>
</feature>
<dbReference type="InterPro" id="IPR006086">
    <property type="entry name" value="XPG-I_dom"/>
</dbReference>
<feature type="region of interest" description="Disordered" evidence="7">
    <location>
        <begin position="218"/>
        <end position="243"/>
    </location>
</feature>